<dbReference type="Proteomes" id="UP001187531">
    <property type="component" value="Unassembled WGS sequence"/>
</dbReference>
<evidence type="ECO:0000256" key="10">
    <source>
        <dbReference type="SAM" id="SignalP"/>
    </source>
</evidence>
<dbReference type="Gene3D" id="2.60.40.10">
    <property type="entry name" value="Immunoglobulins"/>
    <property type="match status" value="9"/>
</dbReference>
<dbReference type="GO" id="GO:0005911">
    <property type="term" value="C:cell-cell junction"/>
    <property type="evidence" value="ECO:0007669"/>
    <property type="project" value="TreeGrafter"/>
</dbReference>
<feature type="region of interest" description="Disordered" evidence="8">
    <location>
        <begin position="1009"/>
        <end position="1037"/>
    </location>
</feature>
<feature type="domain" description="Ig-like" evidence="11">
    <location>
        <begin position="447"/>
        <end position="536"/>
    </location>
</feature>
<keyword evidence="4 9" id="KW-0472">Membrane</keyword>
<feature type="domain" description="Ig-like" evidence="11">
    <location>
        <begin position="562"/>
        <end position="643"/>
    </location>
</feature>
<dbReference type="Pfam" id="PF07679">
    <property type="entry name" value="I-set"/>
    <property type="match status" value="1"/>
</dbReference>
<dbReference type="InterPro" id="IPR013106">
    <property type="entry name" value="Ig_V-set"/>
</dbReference>
<dbReference type="Pfam" id="PF07686">
    <property type="entry name" value="V-set"/>
    <property type="match status" value="1"/>
</dbReference>
<feature type="domain" description="Ig-like" evidence="11">
    <location>
        <begin position="766"/>
        <end position="846"/>
    </location>
</feature>
<evidence type="ECO:0000313" key="12">
    <source>
        <dbReference type="EMBL" id="KAK2707720.1"/>
    </source>
</evidence>
<dbReference type="GO" id="GO:0005886">
    <property type="term" value="C:plasma membrane"/>
    <property type="evidence" value="ECO:0007669"/>
    <property type="project" value="TreeGrafter"/>
</dbReference>
<evidence type="ECO:0000256" key="1">
    <source>
        <dbReference type="ARBA" id="ARBA00004479"/>
    </source>
</evidence>
<feature type="transmembrane region" description="Helical" evidence="9">
    <location>
        <begin position="947"/>
        <end position="972"/>
    </location>
</feature>
<dbReference type="PANTHER" id="PTHR11640:SF31">
    <property type="entry name" value="IRREGULAR CHIASM C-ROUGHEST PROTEIN-RELATED"/>
    <property type="match status" value="1"/>
</dbReference>
<evidence type="ECO:0000256" key="9">
    <source>
        <dbReference type="SAM" id="Phobius"/>
    </source>
</evidence>
<name>A0AA88HES1_ARTSF</name>
<dbReference type="CDD" id="cd00096">
    <property type="entry name" value="Ig"/>
    <property type="match status" value="1"/>
</dbReference>
<evidence type="ECO:0000256" key="4">
    <source>
        <dbReference type="ARBA" id="ARBA00023136"/>
    </source>
</evidence>
<keyword evidence="6" id="KW-0325">Glycoprotein</keyword>
<feature type="domain" description="Ig-like" evidence="11">
    <location>
        <begin position="244"/>
        <end position="343"/>
    </location>
</feature>
<dbReference type="PANTHER" id="PTHR11640">
    <property type="entry name" value="NEPHRIN"/>
    <property type="match status" value="1"/>
</dbReference>
<dbReference type="AlphaFoldDB" id="A0AA88HES1"/>
<feature type="compositionally biased region" description="Low complexity" evidence="8">
    <location>
        <begin position="1020"/>
        <end position="1030"/>
    </location>
</feature>
<evidence type="ECO:0000256" key="2">
    <source>
        <dbReference type="ARBA" id="ARBA00022692"/>
    </source>
</evidence>
<evidence type="ECO:0000256" key="8">
    <source>
        <dbReference type="SAM" id="MobiDB-lite"/>
    </source>
</evidence>
<feature type="chain" id="PRO_5041665011" description="Ig-like domain-containing protein" evidence="10">
    <location>
        <begin position="19"/>
        <end position="1217"/>
    </location>
</feature>
<dbReference type="InterPro" id="IPR036179">
    <property type="entry name" value="Ig-like_dom_sf"/>
</dbReference>
<dbReference type="SUPFAM" id="SSF48726">
    <property type="entry name" value="Immunoglobulin"/>
    <property type="match status" value="8"/>
</dbReference>
<keyword evidence="2 9" id="KW-0812">Transmembrane</keyword>
<gene>
    <name evidence="12" type="ORF">QYM36_015422</name>
</gene>
<feature type="domain" description="Ig-like" evidence="11">
    <location>
        <begin position="851"/>
        <end position="932"/>
    </location>
</feature>
<dbReference type="InterPro" id="IPR013098">
    <property type="entry name" value="Ig_I-set"/>
</dbReference>
<dbReference type="EMBL" id="JAVRJZ010000019">
    <property type="protein sequence ID" value="KAK2707720.1"/>
    <property type="molecule type" value="Genomic_DNA"/>
</dbReference>
<sequence length="1217" mass="135095">MDTRIIILLTTILIGSFGDTTHENIVGLEGDDIILPCRVDISNCGDFHTVKWYKESKRVFVFSDLANLMKPEGPLIDRSEFQFNASSSHSGLLIKAVSRNDEGLYRCEITYLEVRDNCDVVQSINLTTISFPDYVTISYEEEEGYEVENVTSIGPLSEGTAVSLICRSGGGRPLPALGWWNGTKRLGGDLSATVDQRGNEIAVSRLEVALSRDDLGAEWECRAETQLMDFSVSAHVKVDVHVRPVSVSIEGPDGPVIEGSLVNILCLIKGARPAATVRWENNTDDVVMPHQDSEYQSTDKTYETRSHLSLKVNKEDNGRVLTCEATNQVMLDKGEAPIKTSVTLQVHYAPTVHVTPDNITVNESMDFLIFCSHDSNPLTLIDVNWYKDGEKVQIPSDRYEGGTEDQPSLLVKKATRHDTGSYKCQLTNSVGTSESEDEAFVTVQYPPDVELKMEPTEAVIEAERPNITLTCEIISGEPSMLVGVRWYLDGDLLKELPECNLNDTSYVYVDEDFCDIDPSKLLLENVGRSFQGNYSCEGMTSAGWGPRSEEEELVIHYSPGKPTLLSFPPVVVKDSDLTLTCIVEDLGRPPAFQYQWLQNGHLIHDISSANWTISPVTLKNEANISCYAVNLAGPGEPDVIEIDVLAPPAFIDRLPPYQGALLNSSETSVSCRVECAPMCEIIWFKDGVLIEDDSPLYQIETRFLPPDPQSNDLDSILSILHWNMTHWPGGRLDRFHDNSNYTCTSTGNSVGQGVSSTTHFRVEYPPENITISKYHVEILEGGIPEKLRCQAKAYPEATYFWTFQNETVATGEILFLDYPMSRDRTGDYSCIAQNRHGNASVSSFINVLFKPECAITQREIESQTRLICDVTANPRDVSFTWLFQNTTLHEGVTSRGLQSVFTLDHGVSPLGTYSCYAKNDIGTSIPCEIDVTGMSGLMEKISDENTLILIAIVVAAVIMVVLVILMIFCICAKRNSSDKLPLGTGNGNVDVGSAEHRSFYENLPFHGMAQPPNKSEECASSSRPPSQLSSGYGSTLSNFDSRGTTSFWSLRQKAKKKDLAKFRSLRVSKPIDFAETPNEEAKSMCDLDQIIELNEAPVPAPRISTLKRQKTNAYQNIPLPVKIKAELSPEIQYIPQQTPQSNLISSTSTPFIPYTRVYQNPQRADSVVYADLAMSKRTQVATLPASYMTTQHRFDPRLDPTQYAVIRFPGMGHEVQV</sequence>
<comment type="subcellular location">
    <subcellularLocation>
        <location evidence="1">Membrane</location>
        <topology evidence="1">Single-pass type I membrane protein</topology>
    </subcellularLocation>
</comment>
<evidence type="ECO:0000259" key="11">
    <source>
        <dbReference type="PROSITE" id="PS50835"/>
    </source>
</evidence>
<dbReference type="SMART" id="SM00408">
    <property type="entry name" value="IGc2"/>
    <property type="match status" value="7"/>
</dbReference>
<dbReference type="InterPro" id="IPR007110">
    <property type="entry name" value="Ig-like_dom"/>
</dbReference>
<dbReference type="SMART" id="SM00409">
    <property type="entry name" value="IG"/>
    <property type="match status" value="7"/>
</dbReference>
<comment type="caution">
    <text evidence="12">The sequence shown here is derived from an EMBL/GenBank/DDBJ whole genome shotgun (WGS) entry which is preliminary data.</text>
</comment>
<accession>A0AA88HES1</accession>
<organism evidence="12 13">
    <name type="scientific">Artemia franciscana</name>
    <name type="common">Brine shrimp</name>
    <name type="synonym">Artemia sanfranciscana</name>
    <dbReference type="NCBI Taxonomy" id="6661"/>
    <lineage>
        <taxon>Eukaryota</taxon>
        <taxon>Metazoa</taxon>
        <taxon>Ecdysozoa</taxon>
        <taxon>Arthropoda</taxon>
        <taxon>Crustacea</taxon>
        <taxon>Branchiopoda</taxon>
        <taxon>Anostraca</taxon>
        <taxon>Artemiidae</taxon>
        <taxon>Artemia</taxon>
    </lineage>
</organism>
<protein>
    <recommendedName>
        <fullName evidence="11">Ig-like domain-containing protein</fullName>
    </recommendedName>
</protein>
<evidence type="ECO:0000256" key="7">
    <source>
        <dbReference type="ARBA" id="ARBA00023319"/>
    </source>
</evidence>
<reference evidence="12" key="1">
    <citation type="submission" date="2023-07" db="EMBL/GenBank/DDBJ databases">
        <title>Chromosome-level genome assembly of Artemia franciscana.</title>
        <authorList>
            <person name="Jo E."/>
        </authorList>
    </citation>
    <scope>NUCLEOTIDE SEQUENCE</scope>
    <source>
        <tissue evidence="12">Whole body</tissue>
    </source>
</reference>
<evidence type="ECO:0000256" key="6">
    <source>
        <dbReference type="ARBA" id="ARBA00023180"/>
    </source>
</evidence>
<evidence type="ECO:0000256" key="5">
    <source>
        <dbReference type="ARBA" id="ARBA00023157"/>
    </source>
</evidence>
<keyword evidence="3 9" id="KW-1133">Transmembrane helix</keyword>
<dbReference type="InterPro" id="IPR051275">
    <property type="entry name" value="Cell_adhesion_signaling"/>
</dbReference>
<keyword evidence="7" id="KW-0393">Immunoglobulin domain</keyword>
<dbReference type="InterPro" id="IPR003598">
    <property type="entry name" value="Ig_sub2"/>
</dbReference>
<feature type="domain" description="Ig-like" evidence="11">
    <location>
        <begin position="29"/>
        <end position="127"/>
    </location>
</feature>
<feature type="domain" description="Ig-like" evidence="11">
    <location>
        <begin position="648"/>
        <end position="755"/>
    </location>
</feature>
<proteinExistence type="predicted"/>
<keyword evidence="13" id="KW-1185">Reference proteome</keyword>
<dbReference type="InterPro" id="IPR013162">
    <property type="entry name" value="CD80_C2-set"/>
</dbReference>
<feature type="domain" description="Ig-like" evidence="11">
    <location>
        <begin position="132"/>
        <end position="233"/>
    </location>
</feature>
<dbReference type="InterPro" id="IPR003599">
    <property type="entry name" value="Ig_sub"/>
</dbReference>
<feature type="signal peptide" evidence="10">
    <location>
        <begin position="1"/>
        <end position="18"/>
    </location>
</feature>
<dbReference type="GO" id="GO:0098609">
    <property type="term" value="P:cell-cell adhesion"/>
    <property type="evidence" value="ECO:0007669"/>
    <property type="project" value="TreeGrafter"/>
</dbReference>
<feature type="domain" description="Ig-like" evidence="11">
    <location>
        <begin position="350"/>
        <end position="442"/>
    </location>
</feature>
<keyword evidence="5" id="KW-1015">Disulfide bond</keyword>
<evidence type="ECO:0000256" key="3">
    <source>
        <dbReference type="ARBA" id="ARBA00022989"/>
    </source>
</evidence>
<dbReference type="PROSITE" id="PS50835">
    <property type="entry name" value="IG_LIKE"/>
    <property type="match status" value="9"/>
</dbReference>
<keyword evidence="10" id="KW-0732">Signal</keyword>
<dbReference type="Pfam" id="PF08205">
    <property type="entry name" value="C2-set_2"/>
    <property type="match status" value="1"/>
</dbReference>
<dbReference type="InterPro" id="IPR013783">
    <property type="entry name" value="Ig-like_fold"/>
</dbReference>
<dbReference type="GO" id="GO:0050839">
    <property type="term" value="F:cell adhesion molecule binding"/>
    <property type="evidence" value="ECO:0007669"/>
    <property type="project" value="TreeGrafter"/>
</dbReference>
<evidence type="ECO:0000313" key="13">
    <source>
        <dbReference type="Proteomes" id="UP001187531"/>
    </source>
</evidence>